<evidence type="ECO:0000313" key="4">
    <source>
        <dbReference type="Proteomes" id="UP000199251"/>
    </source>
</evidence>
<dbReference type="AlphaFoldDB" id="A0A0E4CN85"/>
<keyword evidence="2" id="KW-0472">Membrane</keyword>
<dbReference type="Proteomes" id="UP000199251">
    <property type="component" value="Unassembled WGS sequence"/>
</dbReference>
<dbReference type="STRING" id="141349.BN1232_02596"/>
<gene>
    <name evidence="3" type="ORF">BN1232_02596</name>
</gene>
<feature type="transmembrane region" description="Helical" evidence="2">
    <location>
        <begin position="170"/>
        <end position="190"/>
    </location>
</feature>
<feature type="transmembrane region" description="Helical" evidence="2">
    <location>
        <begin position="113"/>
        <end position="136"/>
    </location>
</feature>
<evidence type="ECO:0000256" key="1">
    <source>
        <dbReference type="SAM" id="MobiDB-lite"/>
    </source>
</evidence>
<dbReference type="Pfam" id="PF10821">
    <property type="entry name" value="DUF2567"/>
    <property type="match status" value="1"/>
</dbReference>
<protein>
    <submittedName>
        <fullName evidence="3">Putative transmembrane protein</fullName>
    </submittedName>
</protein>
<evidence type="ECO:0000256" key="2">
    <source>
        <dbReference type="SAM" id="Phobius"/>
    </source>
</evidence>
<dbReference type="RefSeq" id="WP_420845343.1">
    <property type="nucleotide sequence ID" value="NZ_CTEE01000001.1"/>
</dbReference>
<dbReference type="EMBL" id="CTEE01000001">
    <property type="protein sequence ID" value="CQD13276.1"/>
    <property type="molecule type" value="Genomic_DNA"/>
</dbReference>
<keyword evidence="2 3" id="KW-0812">Transmembrane</keyword>
<accession>A0A0E4CN85</accession>
<feature type="transmembrane region" description="Helical" evidence="2">
    <location>
        <begin position="25"/>
        <end position="49"/>
    </location>
</feature>
<organism evidence="3 4">
    <name type="scientific">Mycobacterium lentiflavum</name>
    <dbReference type="NCBI Taxonomy" id="141349"/>
    <lineage>
        <taxon>Bacteria</taxon>
        <taxon>Bacillati</taxon>
        <taxon>Actinomycetota</taxon>
        <taxon>Actinomycetes</taxon>
        <taxon>Mycobacteriales</taxon>
        <taxon>Mycobacteriaceae</taxon>
        <taxon>Mycobacterium</taxon>
        <taxon>Mycobacterium simiae complex</taxon>
    </lineage>
</organism>
<dbReference type="InterPro" id="IPR021213">
    <property type="entry name" value="DUF2567"/>
</dbReference>
<keyword evidence="2" id="KW-1133">Transmembrane helix</keyword>
<evidence type="ECO:0000313" key="3">
    <source>
        <dbReference type="EMBL" id="CQD13276.1"/>
    </source>
</evidence>
<proteinExistence type="predicted"/>
<feature type="transmembrane region" description="Helical" evidence="2">
    <location>
        <begin position="78"/>
        <end position="101"/>
    </location>
</feature>
<reference evidence="3 4" key="1">
    <citation type="submission" date="2015-03" db="EMBL/GenBank/DDBJ databases">
        <authorList>
            <person name="Urmite Genomes"/>
        </authorList>
    </citation>
    <scope>NUCLEOTIDE SEQUENCE [LARGE SCALE GENOMIC DNA]</scope>
    <source>
        <strain evidence="3 4">CSUR P1491</strain>
    </source>
</reference>
<name>A0A0E4CN85_MYCLN</name>
<feature type="region of interest" description="Disordered" evidence="1">
    <location>
        <begin position="200"/>
        <end position="221"/>
    </location>
</feature>
<sequence length="221" mass="22704">MTEPWVPVAPEPAVSTTAPPAGPSWLRAIIVAVLGFSATGVLVGGLWAWMAPPIHLVVAITRSGERVHDYLGAESEHFFDVPCLMLGLLTVLAVVAAVLAWQWRRLRGPGMVVGLALGMVGAASGASAVGAVLALLRYGALDVDKVPVVGSPAVSYVIQAPPVFFGPGPLQIATTLLWPAAIAALVYALLAAGSAHDDLGSSGLTDQPSHPRPMEPEASVS</sequence>